<dbReference type="Proteomes" id="UP000606786">
    <property type="component" value="Unassembled WGS sequence"/>
</dbReference>
<sequence>MTAEHTRIVRVLPWPVLWYTRAYCAWQSRHSARRTCMHCSPVIVSAIKTSSVATAAVRVCMSLCRFSAFFLSPGAGQAFALARAFATVAGNLQITRPSAATQFQSIAHMCTC</sequence>
<reference evidence="1" key="1">
    <citation type="submission" date="2020-11" db="EMBL/GenBank/DDBJ databases">
        <authorList>
            <person name="Whitehead M."/>
        </authorList>
    </citation>
    <scope>NUCLEOTIDE SEQUENCE</scope>
    <source>
        <strain evidence="1">EGII</strain>
    </source>
</reference>
<feature type="non-terminal residue" evidence="1">
    <location>
        <position position="112"/>
    </location>
</feature>
<evidence type="ECO:0000313" key="2">
    <source>
        <dbReference type="Proteomes" id="UP000606786"/>
    </source>
</evidence>
<accession>A0A811U2J9</accession>
<gene>
    <name evidence="1" type="ORF">CCAP1982_LOCUS1686</name>
</gene>
<dbReference type="AlphaFoldDB" id="A0A811U2J9"/>
<dbReference type="EMBL" id="CAJHJT010000001">
    <property type="protein sequence ID" value="CAD6992851.1"/>
    <property type="molecule type" value="Genomic_DNA"/>
</dbReference>
<keyword evidence="2" id="KW-1185">Reference proteome</keyword>
<evidence type="ECO:0000313" key="1">
    <source>
        <dbReference type="EMBL" id="CAD6992851.1"/>
    </source>
</evidence>
<protein>
    <submittedName>
        <fullName evidence="1">(Mediterranean fruit fly) hypothetical protein</fullName>
    </submittedName>
</protein>
<comment type="caution">
    <text evidence="1">The sequence shown here is derived from an EMBL/GenBank/DDBJ whole genome shotgun (WGS) entry which is preliminary data.</text>
</comment>
<proteinExistence type="predicted"/>
<organism evidence="1 2">
    <name type="scientific">Ceratitis capitata</name>
    <name type="common">Mediterranean fruit fly</name>
    <name type="synonym">Tephritis capitata</name>
    <dbReference type="NCBI Taxonomy" id="7213"/>
    <lineage>
        <taxon>Eukaryota</taxon>
        <taxon>Metazoa</taxon>
        <taxon>Ecdysozoa</taxon>
        <taxon>Arthropoda</taxon>
        <taxon>Hexapoda</taxon>
        <taxon>Insecta</taxon>
        <taxon>Pterygota</taxon>
        <taxon>Neoptera</taxon>
        <taxon>Endopterygota</taxon>
        <taxon>Diptera</taxon>
        <taxon>Brachycera</taxon>
        <taxon>Muscomorpha</taxon>
        <taxon>Tephritoidea</taxon>
        <taxon>Tephritidae</taxon>
        <taxon>Ceratitis</taxon>
        <taxon>Ceratitis</taxon>
    </lineage>
</organism>
<name>A0A811U2J9_CERCA</name>